<sequence length="370" mass="42499">MDYLNITKYKDFETRAITPENPTGEKGKAAMSASDLGPARKGQGSITLPVNKETIIADITGPGIIKHLWMTIRDHTAAGSFVHRYVILKIYWDDEEIPAVNCPLGDFFCNGFGERYDVNSEPIVVAPSGGMNSYFEMPFKKHARVTLTNLFKEDIRSFFFTVNYELHKELQQDLYFHAIWNRERQTRLVQDYVLLPKIEDKGYYVGTFIGLTALERYWWGEGEFKFYVDGDQEFPTVTSTGMEDYFGGAWAFHEFKDNGMVGMKTFNTPYLGFPYHSNIDHSRVYFETGKPNSPHAFGNDGLPQNALYRWHFKDPISFSKEIMVTLQQIGNDDLELFERSDDLSSVAYWYGSKAIGISKDISTEIQLRPR</sequence>
<gene>
    <name evidence="2" type="ORF">GBO79_09190</name>
</gene>
<dbReference type="InterPro" id="IPR021345">
    <property type="entry name" value="DUF2961"/>
</dbReference>
<dbReference type="RefSeq" id="WP_159276706.1">
    <property type="nucleotide sequence ID" value="NZ_WENB01000006.1"/>
</dbReference>
<feature type="region of interest" description="Disordered" evidence="1">
    <location>
        <begin position="15"/>
        <end position="45"/>
    </location>
</feature>
<dbReference type="EMBL" id="WENB01000006">
    <property type="protein sequence ID" value="KAF0412463.1"/>
    <property type="molecule type" value="Genomic_DNA"/>
</dbReference>
<reference evidence="3" key="2">
    <citation type="submission" date="2020-03" db="EMBL/GenBank/DDBJ databases">
        <title>SpeciesPrimer: A bioinformatics pipeline dedicated to the design of qPCR primers for the quantification of bacterial species.</title>
        <authorList>
            <person name="Dreier M."/>
            <person name="Berthoud H."/>
            <person name="Shani N."/>
            <person name="Wechsler D."/>
            <person name="Junier P."/>
        </authorList>
    </citation>
    <scope>NUCLEOTIDE SEQUENCE [LARGE SCALE GENOMIC DNA]</scope>
    <source>
        <strain evidence="3">FAM13073</strain>
    </source>
</reference>
<reference evidence="2 3" key="1">
    <citation type="submission" date="2019-10" db="EMBL/GenBank/DDBJ databases">
        <authorList>
            <person name="Irmler S."/>
            <person name="Berthoud H."/>
            <person name="Roetschi A."/>
            <person name="Arias E."/>
            <person name="Shani N."/>
            <person name="Wuethrich D."/>
            <person name="Bruggmann R."/>
        </authorList>
    </citation>
    <scope>NUCLEOTIDE SEQUENCE [LARGE SCALE GENOMIC DNA]</scope>
    <source>
        <strain evidence="2 3">FAM13073</strain>
    </source>
</reference>
<accession>A0ABQ6XEZ1</accession>
<dbReference type="Proteomes" id="UP000472573">
    <property type="component" value="Unassembled WGS sequence"/>
</dbReference>
<evidence type="ECO:0000313" key="3">
    <source>
        <dbReference type="Proteomes" id="UP000472573"/>
    </source>
</evidence>
<dbReference type="Pfam" id="PF11175">
    <property type="entry name" value="DUF2961"/>
    <property type="match status" value="1"/>
</dbReference>
<evidence type="ECO:0000313" key="2">
    <source>
        <dbReference type="EMBL" id="KAF0412463.1"/>
    </source>
</evidence>
<comment type="caution">
    <text evidence="2">The sequence shown here is derived from an EMBL/GenBank/DDBJ whole genome shotgun (WGS) entry which is preliminary data.</text>
</comment>
<evidence type="ECO:0000256" key="1">
    <source>
        <dbReference type="SAM" id="MobiDB-lite"/>
    </source>
</evidence>
<keyword evidence="3" id="KW-1185">Reference proteome</keyword>
<organism evidence="2 3">
    <name type="scientific">Pediococcus pentosaceus</name>
    <dbReference type="NCBI Taxonomy" id="1255"/>
    <lineage>
        <taxon>Bacteria</taxon>
        <taxon>Bacillati</taxon>
        <taxon>Bacillota</taxon>
        <taxon>Bacilli</taxon>
        <taxon>Lactobacillales</taxon>
        <taxon>Lactobacillaceae</taxon>
        <taxon>Pediococcus</taxon>
    </lineage>
</organism>
<proteinExistence type="predicted"/>
<protein>
    <submittedName>
        <fullName evidence="2">DUF2961 domain-containing protein</fullName>
    </submittedName>
</protein>
<dbReference type="Gene3D" id="2.60.120.1390">
    <property type="match status" value="1"/>
</dbReference>
<name>A0ABQ6XEZ1_PEDPE</name>